<keyword evidence="1" id="KW-0328">Glycosyltransferase</keyword>
<feature type="domain" description="Glycosyltransferase subfamily 4-like N-terminal" evidence="3">
    <location>
        <begin position="13"/>
        <end position="168"/>
    </location>
</feature>
<dbReference type="Pfam" id="PF13692">
    <property type="entry name" value="Glyco_trans_1_4"/>
    <property type="match status" value="1"/>
</dbReference>
<evidence type="ECO:0000313" key="4">
    <source>
        <dbReference type="EMBL" id="NNM48148.1"/>
    </source>
</evidence>
<dbReference type="PANTHER" id="PTHR12526">
    <property type="entry name" value="GLYCOSYLTRANSFERASE"/>
    <property type="match status" value="1"/>
</dbReference>
<dbReference type="Gene3D" id="3.40.50.2000">
    <property type="entry name" value="Glycogen Phosphorylase B"/>
    <property type="match status" value="2"/>
</dbReference>
<dbReference type="InterPro" id="IPR028098">
    <property type="entry name" value="Glyco_trans_4-like_N"/>
</dbReference>
<evidence type="ECO:0000259" key="3">
    <source>
        <dbReference type="Pfam" id="PF13439"/>
    </source>
</evidence>
<evidence type="ECO:0000256" key="2">
    <source>
        <dbReference type="ARBA" id="ARBA00022679"/>
    </source>
</evidence>
<keyword evidence="5" id="KW-1185">Reference proteome</keyword>
<evidence type="ECO:0000256" key="1">
    <source>
        <dbReference type="ARBA" id="ARBA00022676"/>
    </source>
</evidence>
<reference evidence="4 5" key="1">
    <citation type="submission" date="2020-04" db="EMBL/GenBank/DDBJ databases">
        <title>Knoellia sp. isolate from air conditioner.</title>
        <authorList>
            <person name="Chea S."/>
            <person name="Kim D.-U."/>
        </authorList>
    </citation>
    <scope>NUCLEOTIDE SEQUENCE [LARGE SCALE GENOMIC DNA]</scope>
    <source>
        <strain evidence="4 5">DB2414S</strain>
    </source>
</reference>
<organism evidence="4 5">
    <name type="scientific">Knoellia koreensis</name>
    <dbReference type="NCBI Taxonomy" id="2730921"/>
    <lineage>
        <taxon>Bacteria</taxon>
        <taxon>Bacillati</taxon>
        <taxon>Actinomycetota</taxon>
        <taxon>Actinomycetes</taxon>
        <taxon>Micrococcales</taxon>
        <taxon>Intrasporangiaceae</taxon>
        <taxon>Knoellia</taxon>
    </lineage>
</organism>
<comment type="caution">
    <text evidence="4">The sequence shown here is derived from an EMBL/GenBank/DDBJ whole genome shotgun (WGS) entry which is preliminary data.</text>
</comment>
<dbReference type="GO" id="GO:0016757">
    <property type="term" value="F:glycosyltransferase activity"/>
    <property type="evidence" value="ECO:0007669"/>
    <property type="project" value="UniProtKB-KW"/>
</dbReference>
<proteinExistence type="predicted"/>
<protein>
    <submittedName>
        <fullName evidence="4">Glycosyltransferase family 4 protein</fullName>
    </submittedName>
</protein>
<dbReference type="RefSeq" id="WP_171245268.1">
    <property type="nucleotide sequence ID" value="NZ_JABEPQ010000006.1"/>
</dbReference>
<dbReference type="Proteomes" id="UP000588586">
    <property type="component" value="Unassembled WGS sequence"/>
</dbReference>
<sequence length="374" mass="39377">MKVAHVIHSLGAGGAETVLEHLVPAAADTGVEVVVIGLSDAEDNRTAQRLRALGARVHELHRPRYDPTVVRAVAGLLRSEGVDLVHTHLKHADVVGGAAARLVGLPAVSTLHVIEDPTTPAARLRVRFAAALRSRLAARTVALSGAQRDWYAVWAPHPERIALVPNGVAEPAPTRSRDEVRAELGVQPHEVLALTVSLMRPEKGHADLLDALSGIPDEVPLVAALAGDGPLLEDVRRRVGADPRLRDRVRVLGFRTDVDDLLAASDLVVHPSRADALPTSVVSAIASGRAVVATDVGGLTDILDGGAGVLVPAGSAAQLRSAVLELVGDPARRAALGRRGRERYDKEFAAPVWASRLHDLYTQAAGGPVTREAP</sequence>
<dbReference type="SUPFAM" id="SSF53756">
    <property type="entry name" value="UDP-Glycosyltransferase/glycogen phosphorylase"/>
    <property type="match status" value="1"/>
</dbReference>
<gene>
    <name evidence="4" type="ORF">HJG52_19350</name>
</gene>
<evidence type="ECO:0000313" key="5">
    <source>
        <dbReference type="Proteomes" id="UP000588586"/>
    </source>
</evidence>
<dbReference type="EMBL" id="JABEPQ010000006">
    <property type="protein sequence ID" value="NNM48148.1"/>
    <property type="molecule type" value="Genomic_DNA"/>
</dbReference>
<name>A0A849HL53_9MICO</name>
<dbReference type="AlphaFoldDB" id="A0A849HL53"/>
<dbReference type="CDD" id="cd03801">
    <property type="entry name" value="GT4_PimA-like"/>
    <property type="match status" value="1"/>
</dbReference>
<accession>A0A849HL53</accession>
<dbReference type="Pfam" id="PF13439">
    <property type="entry name" value="Glyco_transf_4"/>
    <property type="match status" value="1"/>
</dbReference>
<keyword evidence="2 4" id="KW-0808">Transferase</keyword>